<proteinExistence type="predicted"/>
<dbReference type="EMBL" id="JAUSVV010000014">
    <property type="protein sequence ID" value="MDQ0444680.1"/>
    <property type="molecule type" value="Genomic_DNA"/>
</dbReference>
<feature type="region of interest" description="Disordered" evidence="1">
    <location>
        <begin position="1"/>
        <end position="30"/>
    </location>
</feature>
<evidence type="ECO:0008006" key="4">
    <source>
        <dbReference type="Google" id="ProtNLM"/>
    </source>
</evidence>
<dbReference type="Proteomes" id="UP001236369">
    <property type="component" value="Unassembled WGS sequence"/>
</dbReference>
<accession>A0ABU0HQS8</accession>
<evidence type="ECO:0000256" key="1">
    <source>
        <dbReference type="SAM" id="MobiDB-lite"/>
    </source>
</evidence>
<organism evidence="2 3">
    <name type="scientific">Methylobacterium persicinum</name>
    <dbReference type="NCBI Taxonomy" id="374426"/>
    <lineage>
        <taxon>Bacteria</taxon>
        <taxon>Pseudomonadati</taxon>
        <taxon>Pseudomonadota</taxon>
        <taxon>Alphaproteobacteria</taxon>
        <taxon>Hyphomicrobiales</taxon>
        <taxon>Methylobacteriaceae</taxon>
        <taxon>Methylobacterium</taxon>
    </lineage>
</organism>
<name>A0ABU0HQS8_9HYPH</name>
<dbReference type="RefSeq" id="WP_238249384.1">
    <property type="nucleotide sequence ID" value="NZ_BPQX01000030.1"/>
</dbReference>
<keyword evidence="3" id="KW-1185">Reference proteome</keyword>
<reference evidence="2 3" key="1">
    <citation type="submission" date="2023-07" db="EMBL/GenBank/DDBJ databases">
        <title>Genomic Encyclopedia of Type Strains, Phase IV (KMG-IV): sequencing the most valuable type-strain genomes for metagenomic binning, comparative biology and taxonomic classification.</title>
        <authorList>
            <person name="Goeker M."/>
        </authorList>
    </citation>
    <scope>NUCLEOTIDE SEQUENCE [LARGE SCALE GENOMIC DNA]</scope>
    <source>
        <strain evidence="2 3">DSM 19562</strain>
    </source>
</reference>
<evidence type="ECO:0000313" key="2">
    <source>
        <dbReference type="EMBL" id="MDQ0444680.1"/>
    </source>
</evidence>
<sequence>MIRTPEAAPMSPTFPHGPTDEERAALPGRVSKLESNLDTLRRDVADEFKEMRSENRRQTEAILAKIEAQGRDFSDAQAEALRKGQFSLSSTFKTLVTAGGFLLAIVGAGATALKAPIEADIARDRADIQDLKRTTMGREELLVRLRLIEREAGRGWP</sequence>
<comment type="caution">
    <text evidence="2">The sequence shown here is derived from an EMBL/GenBank/DDBJ whole genome shotgun (WGS) entry which is preliminary data.</text>
</comment>
<evidence type="ECO:0000313" key="3">
    <source>
        <dbReference type="Proteomes" id="UP001236369"/>
    </source>
</evidence>
<protein>
    <recommendedName>
        <fullName evidence="4">DUF3618 domain-containing protein</fullName>
    </recommendedName>
</protein>
<gene>
    <name evidence="2" type="ORF">QO016_004197</name>
</gene>